<evidence type="ECO:0000313" key="3">
    <source>
        <dbReference type="Proteomes" id="UP000250218"/>
    </source>
</evidence>
<reference evidence="3" key="1">
    <citation type="submission" date="2018-06" db="EMBL/GenBank/DDBJ databases">
        <title>Complete genome sequences of Mycoplasma anatis, M. anseris and M. cloacale type strains.</title>
        <authorList>
            <person name="Grozner D."/>
            <person name="Forro B."/>
            <person name="Sulyok K.M."/>
            <person name="Marton S."/>
            <person name="Kreizinger Z."/>
            <person name="Banyai K."/>
            <person name="Gyuranecz M."/>
        </authorList>
    </citation>
    <scope>NUCLEOTIDE SEQUENCE [LARGE SCALE GENOMIC DNA]</scope>
    <source>
        <strain evidence="3">ATCC 49234</strain>
    </source>
</reference>
<keyword evidence="1" id="KW-0472">Membrane</keyword>
<proteinExistence type="predicted"/>
<evidence type="ECO:0000256" key="1">
    <source>
        <dbReference type="SAM" id="Phobius"/>
    </source>
</evidence>
<organism evidence="2 3">
    <name type="scientific">[Mycoplasma] anseris</name>
    <dbReference type="NCBI Taxonomy" id="92400"/>
    <lineage>
        <taxon>Bacteria</taxon>
        <taxon>Bacillati</taxon>
        <taxon>Mycoplasmatota</taxon>
        <taxon>Mycoplasmoidales</taxon>
        <taxon>Metamycoplasmataceae</taxon>
        <taxon>Metamycoplasma</taxon>
    </lineage>
</organism>
<dbReference type="Proteomes" id="UP000250218">
    <property type="component" value="Chromosome"/>
</dbReference>
<gene>
    <name evidence="2" type="ORF">DP065_02035</name>
</gene>
<name>A0A2Z4ND66_9BACT</name>
<sequence length="624" mass="73256">MKKNKKSVTIFLIIFGILFGFGILAGLGYAAYLFVPSLIKSVPFWKVIANDESKSILYNQKYASSNKNEILKTYEYGNLSIKEYAYSVDEDGNPIYFLGPEGLKLLNEEFKKRAMYGPEINLLRNVYINKSSDIEKKANGYYLPSDDEIYLSISAIVDPSNYLDHDWREEKLSIKVDMVLAVLVHEYMHFVANSYNNNHRINDLNSDKTLEYNLDSSQVVKANYVNNKKFITEFRKYLGYNPSIIDQIPYYKNITPPENEINVFSKWSAYDLFELANLPFNASKNWNQLQEKNYYFNNSRISPTRFTTPADTEIIKYLYSFEELIPREFLKMSFPASDLIFKDSLFNFFPKDKSGWNNFLYYTNGDFFWVTAIGDDVLKSIGKGIRSEDLLFSTNWVFDKELAKLVNKQGIKIYNTAIYPANYRLKGLFKAYVDLYGYGQAISFLGNHSIDSQNESMHIGGFLPFDYDEKNIDKPTYLVLSNQQNQSIDLNMHIHANNFIAKKSYNEVYSEDMLKPDFLDYKIHKYSYFTDELTYEDINKYFNNQKFDAKIWIDTNKDNLKQEEELLPLNMTYNQLRFEETKRTITNFRVPMTWGHNILNNKTYQVKIEDDPLQKTISYVIKRY</sequence>
<dbReference type="KEGG" id="mane:DP065_02035"/>
<protein>
    <submittedName>
        <fullName evidence="2">Uncharacterized protein</fullName>
    </submittedName>
</protein>
<dbReference type="EMBL" id="CP030140">
    <property type="protein sequence ID" value="AWX69524.1"/>
    <property type="molecule type" value="Genomic_DNA"/>
</dbReference>
<dbReference type="NCBIfam" id="NF045830">
    <property type="entry name" value="MYPU_1760_HExxH"/>
    <property type="match status" value="1"/>
</dbReference>
<accession>A0A2Z4ND66</accession>
<dbReference type="InterPro" id="IPR054786">
    <property type="entry name" value="MYPU_1760-like"/>
</dbReference>
<dbReference type="AlphaFoldDB" id="A0A2Z4ND66"/>
<dbReference type="RefSeq" id="WP_033178651.1">
    <property type="nucleotide sequence ID" value="NZ_CP030140.1"/>
</dbReference>
<evidence type="ECO:0000313" key="2">
    <source>
        <dbReference type="EMBL" id="AWX69524.1"/>
    </source>
</evidence>
<keyword evidence="1" id="KW-1133">Transmembrane helix</keyword>
<keyword evidence="3" id="KW-1185">Reference proteome</keyword>
<feature type="transmembrane region" description="Helical" evidence="1">
    <location>
        <begin position="12"/>
        <end position="35"/>
    </location>
</feature>
<keyword evidence="1" id="KW-0812">Transmembrane</keyword>